<dbReference type="InterPro" id="IPR036465">
    <property type="entry name" value="vWFA_dom_sf"/>
</dbReference>
<keyword evidence="1" id="KW-0732">Signal</keyword>
<name>A0A8J4SRE7_9TREM</name>
<dbReference type="InterPro" id="IPR050525">
    <property type="entry name" value="ECM_Assembly_Org"/>
</dbReference>
<dbReference type="InterPro" id="IPR002035">
    <property type="entry name" value="VWF_A"/>
</dbReference>
<dbReference type="PROSITE" id="PS50234">
    <property type="entry name" value="VWFA"/>
    <property type="match status" value="1"/>
</dbReference>
<gene>
    <name evidence="3" type="ORF">PHET_02974</name>
</gene>
<evidence type="ECO:0000313" key="3">
    <source>
        <dbReference type="EMBL" id="KAF5403367.1"/>
    </source>
</evidence>
<feature type="domain" description="VWFA" evidence="2">
    <location>
        <begin position="44"/>
        <end position="269"/>
    </location>
</feature>
<protein>
    <recommendedName>
        <fullName evidence="2">VWFA domain-containing protein</fullName>
    </recommendedName>
</protein>
<dbReference type="Proteomes" id="UP000748531">
    <property type="component" value="Unassembled WGS sequence"/>
</dbReference>
<evidence type="ECO:0000259" key="2">
    <source>
        <dbReference type="PROSITE" id="PS50234"/>
    </source>
</evidence>
<dbReference type="EMBL" id="LUCH01001265">
    <property type="protein sequence ID" value="KAF5403367.1"/>
    <property type="molecule type" value="Genomic_DNA"/>
</dbReference>
<dbReference type="AlphaFoldDB" id="A0A8J4SRE7"/>
<dbReference type="OrthoDB" id="9934270at2759"/>
<dbReference type="Gene3D" id="3.40.50.410">
    <property type="entry name" value="von Willebrand factor, type A domain"/>
    <property type="match status" value="1"/>
</dbReference>
<comment type="caution">
    <text evidence="3">The sequence shown here is derived from an EMBL/GenBank/DDBJ whole genome shotgun (WGS) entry which is preliminary data.</text>
</comment>
<evidence type="ECO:0000313" key="4">
    <source>
        <dbReference type="Proteomes" id="UP000748531"/>
    </source>
</evidence>
<dbReference type="PANTHER" id="PTHR24020:SF86">
    <property type="entry name" value="COLLAGEN, TYPE VI, ALPHA 4"/>
    <property type="match status" value="1"/>
</dbReference>
<dbReference type="Pfam" id="PF00092">
    <property type="entry name" value="VWA"/>
    <property type="match status" value="1"/>
</dbReference>
<evidence type="ECO:0000256" key="1">
    <source>
        <dbReference type="SAM" id="SignalP"/>
    </source>
</evidence>
<proteinExistence type="predicted"/>
<dbReference type="SMART" id="SM00327">
    <property type="entry name" value="VWA"/>
    <property type="match status" value="1"/>
</dbReference>
<feature type="signal peptide" evidence="1">
    <location>
        <begin position="1"/>
        <end position="28"/>
    </location>
</feature>
<keyword evidence="4" id="KW-1185">Reference proteome</keyword>
<reference evidence="3" key="1">
    <citation type="submission" date="2019-05" db="EMBL/GenBank/DDBJ databases">
        <title>Annotation for the trematode Paragonimus heterotremus.</title>
        <authorList>
            <person name="Choi Y.-J."/>
        </authorList>
    </citation>
    <scope>NUCLEOTIDE SEQUENCE</scope>
    <source>
        <strain evidence="3">LC</strain>
    </source>
</reference>
<accession>A0A8J4SRE7</accession>
<organism evidence="3 4">
    <name type="scientific">Paragonimus heterotremus</name>
    <dbReference type="NCBI Taxonomy" id="100268"/>
    <lineage>
        <taxon>Eukaryota</taxon>
        <taxon>Metazoa</taxon>
        <taxon>Spiralia</taxon>
        <taxon>Lophotrochozoa</taxon>
        <taxon>Platyhelminthes</taxon>
        <taxon>Trematoda</taxon>
        <taxon>Digenea</taxon>
        <taxon>Plagiorchiida</taxon>
        <taxon>Troglotremata</taxon>
        <taxon>Troglotrematidae</taxon>
        <taxon>Paragonimus</taxon>
    </lineage>
</organism>
<sequence>MDSLVPRLVLVTWTFLNFNILLLQGVNSQFSKQHDDCVRRLRADVVFLVDASNFVDVFSYEFYVKDYLNDVVKKFPIGDEHVLVSVVLYSDRLVLAIKPETTRNLPDLLMAIRNLPYLGGFSSQVYMEQAIAATLIGAFPPRAETTNGNTTRVVILLTSGGLSAVQSGSNAQPTTRATGTIYEPLIQPASASRTTNKLNEPAVARLQELGRKLRAQVDYVFSIGLKGAYAPGVRALSTKPKQVLLLDQSRGYETLTVNSLDPTKVICPIPISDQCQQSGKSRPDHPSTTTNAIKPTFWYGSPLPYSPLFPGFFPMDPPQPPREPFLNLAGSIYRDEEEEQRLLLRRRVERLLNKLIHPQKDDNLYAVTTKIKDAGQFIPVIIVPQNVFQQLAQTRTFSQPSVVTNTPYVPMLRSIRLSWKPWELFSIRHKSGQNTSAPQMKSTETDEDNWTVTSEAPRYGNPSNMQKVDENSMLLLMMPLNHSSEKLMDIQPPNSRSIFVNPRNQMDNRTKNTKHMDVRQVQNKTEQALTIPLLESILTTLKEYANARKEKPPLTSSEVYRERIKQDSVDVINRQLSSAWQDAALHEGAVLMFAMRAHSNHHLAELYSGSNKPVISKSHDWFKHADFDRWTIGLYRRVQLELWKAEQPVVRLTFNGEHADRYTWFQKSLLMEAYPWNERELLHQTMFLRSRNEPFSIVRMPGSTSQLSNASKTPTCPRLQGYLLIVDSESPASACPWINTNQPADARQRSKNPTTFPIFLYGLPSVLWNREHTEFENSSPKFADHIGIHRADELRIYAVPYSLIVSRQNHTTIRAYTLLFALDKSLGISFSRLWHQNICSPPSYQPLHLNVRKGSLELIVPSCACWYRSRAIESWHRPSHTPTWFPGTTILTGFKRMRVLLSDDQGKLVGHLVFDTRGAHPDTWFTPIRLRASWPWSVQTLSTYNFVQFGRATYLMQAYPLSSRWAPIGLWIGLYGIGENDCGSVLVVLDKPTTSTVLPLCLFNATDRSVSHMTQMLVSNTPAPVYKMLSFRQITIWSE</sequence>
<dbReference type="SUPFAM" id="SSF53300">
    <property type="entry name" value="vWA-like"/>
    <property type="match status" value="1"/>
</dbReference>
<dbReference type="PANTHER" id="PTHR24020">
    <property type="entry name" value="COLLAGEN ALPHA"/>
    <property type="match status" value="1"/>
</dbReference>
<dbReference type="CDD" id="cd01450">
    <property type="entry name" value="vWFA_subfamily_ECM"/>
    <property type="match status" value="1"/>
</dbReference>
<feature type="chain" id="PRO_5035285897" description="VWFA domain-containing protein" evidence="1">
    <location>
        <begin position="29"/>
        <end position="1039"/>
    </location>
</feature>